<dbReference type="SUPFAM" id="SSF82171">
    <property type="entry name" value="DPP6 N-terminal domain-like"/>
    <property type="match status" value="1"/>
</dbReference>
<accession>A0A3D8Q6I0</accession>
<dbReference type="Gene3D" id="3.40.50.1820">
    <property type="entry name" value="alpha/beta hydrolase"/>
    <property type="match status" value="1"/>
</dbReference>
<dbReference type="InterPro" id="IPR029058">
    <property type="entry name" value="AB_hydrolase_fold"/>
</dbReference>
<dbReference type="InterPro" id="IPR011042">
    <property type="entry name" value="6-blade_b-propeller_TolB-like"/>
</dbReference>
<organism evidence="2 3">
    <name type="scientific">Coleophoma crateriformis</name>
    <dbReference type="NCBI Taxonomy" id="565419"/>
    <lineage>
        <taxon>Eukaryota</taxon>
        <taxon>Fungi</taxon>
        <taxon>Dikarya</taxon>
        <taxon>Ascomycota</taxon>
        <taxon>Pezizomycotina</taxon>
        <taxon>Leotiomycetes</taxon>
        <taxon>Helotiales</taxon>
        <taxon>Dermateaceae</taxon>
        <taxon>Coleophoma</taxon>
    </lineage>
</organism>
<comment type="caution">
    <text evidence="2">The sequence shown here is derived from an EMBL/GenBank/DDBJ whole genome shotgun (WGS) entry which is preliminary data.</text>
</comment>
<evidence type="ECO:0000259" key="1">
    <source>
        <dbReference type="Pfam" id="PF00326"/>
    </source>
</evidence>
<reference evidence="2 3" key="1">
    <citation type="journal article" date="2018" name="IMA Fungus">
        <title>IMA Genome-F 9: Draft genome sequence of Annulohypoxylon stygium, Aspergillus mulundensis, Berkeleyomyces basicola (syn. Thielaviopsis basicola), Ceratocystis smalleyi, two Cercospora beticola strains, Coleophoma cylindrospora, Fusarium fracticaudum, Phialophora cf. hyalina, and Morchella septimelata.</title>
        <authorList>
            <person name="Wingfield B.D."/>
            <person name="Bills G.F."/>
            <person name="Dong Y."/>
            <person name="Huang W."/>
            <person name="Nel W.J."/>
            <person name="Swalarsk-Parry B.S."/>
            <person name="Vaghefi N."/>
            <person name="Wilken P.M."/>
            <person name="An Z."/>
            <person name="de Beer Z.W."/>
            <person name="De Vos L."/>
            <person name="Chen L."/>
            <person name="Duong T.A."/>
            <person name="Gao Y."/>
            <person name="Hammerbacher A."/>
            <person name="Kikkert J.R."/>
            <person name="Li Y."/>
            <person name="Li H."/>
            <person name="Li K."/>
            <person name="Li Q."/>
            <person name="Liu X."/>
            <person name="Ma X."/>
            <person name="Naidoo K."/>
            <person name="Pethybridge S.J."/>
            <person name="Sun J."/>
            <person name="Steenkamp E.T."/>
            <person name="van der Nest M.A."/>
            <person name="van Wyk S."/>
            <person name="Wingfield M.J."/>
            <person name="Xiong C."/>
            <person name="Yue Q."/>
            <person name="Zhang X."/>
        </authorList>
    </citation>
    <scope>NUCLEOTIDE SEQUENCE [LARGE SCALE GENOMIC DNA]</scope>
    <source>
        <strain evidence="2 3">BP5796</strain>
    </source>
</reference>
<name>A0A3D8Q6I0_9HELO</name>
<dbReference type="OrthoDB" id="43744at2759"/>
<dbReference type="AlphaFoldDB" id="A0A3D8Q6I0"/>
<dbReference type="PANTHER" id="PTHR43056">
    <property type="entry name" value="PEPTIDASE S9 PROLYL OLIGOPEPTIDASE"/>
    <property type="match status" value="1"/>
</dbReference>
<dbReference type="EMBL" id="PDLN01000023">
    <property type="protein sequence ID" value="RDW57270.1"/>
    <property type="molecule type" value="Genomic_DNA"/>
</dbReference>
<dbReference type="GO" id="GO:0008236">
    <property type="term" value="F:serine-type peptidase activity"/>
    <property type="evidence" value="ECO:0007669"/>
    <property type="project" value="InterPro"/>
</dbReference>
<proteinExistence type="predicted"/>
<dbReference type="Proteomes" id="UP000256328">
    <property type="component" value="Unassembled WGS sequence"/>
</dbReference>
<dbReference type="Pfam" id="PF00326">
    <property type="entry name" value="Peptidase_S9"/>
    <property type="match status" value="1"/>
</dbReference>
<dbReference type="Gene3D" id="2.120.10.30">
    <property type="entry name" value="TolB, C-terminal domain"/>
    <property type="match status" value="1"/>
</dbReference>
<dbReference type="GO" id="GO:0006508">
    <property type="term" value="P:proteolysis"/>
    <property type="evidence" value="ECO:0007669"/>
    <property type="project" value="InterPro"/>
</dbReference>
<dbReference type="InterPro" id="IPR001375">
    <property type="entry name" value="Peptidase_S9_cat"/>
</dbReference>
<dbReference type="PANTHER" id="PTHR43056:SF5">
    <property type="entry name" value="PEPTIDASE S9 PROLYL OLIGOPEPTIDASE CATALYTIC DOMAIN-CONTAINING PROTEIN"/>
    <property type="match status" value="1"/>
</dbReference>
<evidence type="ECO:0000313" key="3">
    <source>
        <dbReference type="Proteomes" id="UP000256328"/>
    </source>
</evidence>
<gene>
    <name evidence="2" type="ORF">BP5796_12720</name>
</gene>
<keyword evidence="3" id="KW-1185">Reference proteome</keyword>
<sequence length="668" mass="73482">MSSLERTVKAYGLWESPISSKLLSSSSISLREVVVNESTSAIYSVESRPTEDGRFAIVEHTESGARDVLPPKFSAHAEVQENGGGSIAIDSKGDIIFSDCTAAVKSVYRLNPKTGDVGCILEAEDEDIRYADFCVHPKELHLIIAIKEDRRNATPTTQATAVINTLVLIDSQEKTERTIVQGDDFYSHPKFSPSGNKVSWIQWSHPNMPWTGTVLYIADWSDGKVLNAKKIAGESMSESIAQPRWGLDDTLFFASDKSGYWQLYYVKGETVQTISLKGLEQADFAAAEWSLGRSTYFAASSSTLVAAAITHATSKIILIDLETSTCRNLNLPFVDLSDSTSGLFRVSRTSFAVIGSTTTSPKELALVSIADDKSPVTMTLKSTLDLSISPDMFSIGEYLAIPRTAGPDQSGVVHLLYFPPHNPHFVNEPESLPPLLVLLHGGPNGFTTPALNMAIQFWTTRGYALCAVNYTGSSGFGREYCEKLSGWWGILDTADVASTVNYLVKEKIVDGSRVGVYGGSAGGYATLQSLYMYPDLWAAGVSLYGISDIEALLADSYKFESHDVERIMLCQTPPSEKKRVMRERSARYHVEKIKAPLLLLQGTIDNIVPPEQTRQMANIMRSGGKIAKVVEFEGEGHGWIKEDSIRRALEEQEKWWKEYLVRPTTSIS</sequence>
<feature type="domain" description="Peptidase S9 prolyl oligopeptidase catalytic" evidence="1">
    <location>
        <begin position="452"/>
        <end position="660"/>
    </location>
</feature>
<evidence type="ECO:0000313" key="2">
    <source>
        <dbReference type="EMBL" id="RDW57270.1"/>
    </source>
</evidence>
<protein>
    <recommendedName>
        <fullName evidence="1">Peptidase S9 prolyl oligopeptidase catalytic domain-containing protein</fullName>
    </recommendedName>
</protein>
<dbReference type="SUPFAM" id="SSF53474">
    <property type="entry name" value="alpha/beta-Hydrolases"/>
    <property type="match status" value="1"/>
</dbReference>
<dbReference type="InterPro" id="IPR050585">
    <property type="entry name" value="Xaa-Pro_dipeptidyl-ppase/CocE"/>
</dbReference>